<accession>A0A820JRX3</accession>
<feature type="non-terminal residue" evidence="1">
    <location>
        <position position="1"/>
    </location>
</feature>
<proteinExistence type="predicted"/>
<sequence>EPETAKVANYFYQAGLQAYRDDGN</sequence>
<protein>
    <submittedName>
        <fullName evidence="1">Uncharacterized protein</fullName>
    </submittedName>
</protein>
<organism evidence="1 2">
    <name type="scientific">Rotaria sordida</name>
    <dbReference type="NCBI Taxonomy" id="392033"/>
    <lineage>
        <taxon>Eukaryota</taxon>
        <taxon>Metazoa</taxon>
        <taxon>Spiralia</taxon>
        <taxon>Gnathifera</taxon>
        <taxon>Rotifera</taxon>
        <taxon>Eurotatoria</taxon>
        <taxon>Bdelloidea</taxon>
        <taxon>Philodinida</taxon>
        <taxon>Philodinidae</taxon>
        <taxon>Rotaria</taxon>
    </lineage>
</organism>
<comment type="caution">
    <text evidence="1">The sequence shown here is derived from an EMBL/GenBank/DDBJ whole genome shotgun (WGS) entry which is preliminary data.</text>
</comment>
<gene>
    <name evidence="1" type="ORF">JBS370_LOCUS41291</name>
</gene>
<dbReference type="Proteomes" id="UP000663836">
    <property type="component" value="Unassembled WGS sequence"/>
</dbReference>
<evidence type="ECO:0000313" key="2">
    <source>
        <dbReference type="Proteomes" id="UP000663836"/>
    </source>
</evidence>
<reference evidence="1" key="1">
    <citation type="submission" date="2021-02" db="EMBL/GenBank/DDBJ databases">
        <authorList>
            <person name="Nowell W R."/>
        </authorList>
    </citation>
    <scope>NUCLEOTIDE SEQUENCE</scope>
</reference>
<dbReference type="EMBL" id="CAJOBD010044251">
    <property type="protein sequence ID" value="CAF4330283.1"/>
    <property type="molecule type" value="Genomic_DNA"/>
</dbReference>
<evidence type="ECO:0000313" key="1">
    <source>
        <dbReference type="EMBL" id="CAF4330283.1"/>
    </source>
</evidence>
<dbReference type="AlphaFoldDB" id="A0A820JRX3"/>
<name>A0A820JRX3_9BILA</name>